<keyword evidence="2" id="KW-1185">Reference proteome</keyword>
<name>A0A4Y2T061_ARAVE</name>
<reference evidence="1 2" key="1">
    <citation type="journal article" date="2019" name="Sci. Rep.">
        <title>Orb-weaving spider Araneus ventricosus genome elucidates the spidroin gene catalogue.</title>
        <authorList>
            <person name="Kono N."/>
            <person name="Nakamura H."/>
            <person name="Ohtoshi R."/>
            <person name="Moran D.A.P."/>
            <person name="Shinohara A."/>
            <person name="Yoshida Y."/>
            <person name="Fujiwara M."/>
            <person name="Mori M."/>
            <person name="Tomita M."/>
            <person name="Arakawa K."/>
        </authorList>
    </citation>
    <scope>NUCLEOTIDE SEQUENCE [LARGE SCALE GENOMIC DNA]</scope>
</reference>
<evidence type="ECO:0000313" key="2">
    <source>
        <dbReference type="Proteomes" id="UP000499080"/>
    </source>
</evidence>
<accession>A0A4Y2T061</accession>
<gene>
    <name evidence="1" type="ORF">AVEN_25539_1</name>
</gene>
<dbReference type="EMBL" id="BGPR01025228">
    <property type="protein sequence ID" value="GBN93964.1"/>
    <property type="molecule type" value="Genomic_DNA"/>
</dbReference>
<organism evidence="1 2">
    <name type="scientific">Araneus ventricosus</name>
    <name type="common">Orbweaver spider</name>
    <name type="synonym">Epeira ventricosa</name>
    <dbReference type="NCBI Taxonomy" id="182803"/>
    <lineage>
        <taxon>Eukaryota</taxon>
        <taxon>Metazoa</taxon>
        <taxon>Ecdysozoa</taxon>
        <taxon>Arthropoda</taxon>
        <taxon>Chelicerata</taxon>
        <taxon>Arachnida</taxon>
        <taxon>Araneae</taxon>
        <taxon>Araneomorphae</taxon>
        <taxon>Entelegynae</taxon>
        <taxon>Araneoidea</taxon>
        <taxon>Araneidae</taxon>
        <taxon>Araneus</taxon>
    </lineage>
</organism>
<comment type="caution">
    <text evidence="1">The sequence shown here is derived from an EMBL/GenBank/DDBJ whole genome shotgun (WGS) entry which is preliminary data.</text>
</comment>
<proteinExistence type="predicted"/>
<protein>
    <submittedName>
        <fullName evidence="1">Uncharacterized protein</fullName>
    </submittedName>
</protein>
<evidence type="ECO:0000313" key="1">
    <source>
        <dbReference type="EMBL" id="GBN93964.1"/>
    </source>
</evidence>
<dbReference type="Proteomes" id="UP000499080">
    <property type="component" value="Unassembled WGS sequence"/>
</dbReference>
<dbReference type="AlphaFoldDB" id="A0A4Y2T061"/>
<sequence length="335" mass="38039">MAERPGWGWASICSNVGSVFGTGVVDGTTVDKIVWMKCRMDEVKTLMKNEKERFSAMTDWLICPEELENAINPLLDCNVLKEIAQEVQKFTEAVTDQINMSEDEFTMQFKRVLKHCMGQMAKDSKVKKEYGKELAPAVMAFVFVVCLMNDHNRITLGCSVINQHMALDLMRELNFGTLAGELIGGSAIAKAAISETFVWFALVIDLLNSAQSFIDVYKRPHPEYTKRIKEAAEKFEKIFSHIERVYNDAKTYNSRTNVSQWKTFLVSRAPDDAGHGDLRMAVKHYLPEEALGRIKIIRLPTEERNWLVKVPAIHSLMLLQQTLINIKGRDCAVTQ</sequence>